<proteinExistence type="inferred from homology"/>
<sequence length="389" mass="41634">MDNSPGFSTTSASLPQDHQPVVKETVGNDFDSRMMLRCLELARTALGLTSPNPLVGAVVVQDGKIVGEGFHPRAGEPHAEVFALRAAGERSRGSTIYVSLEPCNHHGRTPPCSEGLINAGVSKVVVGMVDPNPLVAGGGIGRLRAAGIEVVVGVEEAACQRLNEGFVHRILYKRPLGILKYAMTLDGKIATTGGHSAWVTNQDARTEVHRLRAACDAVIVGGNTVRQDNPYLTSHQVEVHNPLRVVMSRSLNLPEQARLWDTHVAPTLVLTEVGSSQPFQKMLRSKGVEVVEFASLTPEQVMAHLYERGFCSVLWECGGILAASAIAQGAVQKIMAFIAPKIIGGDYAPTPVGDLGLTNMTEALALERVTWRIVGSDCLVEGYLPSVIK</sequence>
<evidence type="ECO:0000259" key="20">
    <source>
        <dbReference type="PROSITE" id="PS51747"/>
    </source>
</evidence>
<comment type="cofactor">
    <cofactor evidence="15 18">
        <name>Zn(2+)</name>
        <dbReference type="ChEBI" id="CHEBI:29105"/>
    </cofactor>
    <text evidence="15 18">Binds 1 zinc ion.</text>
</comment>
<dbReference type="InterPro" id="IPR016193">
    <property type="entry name" value="Cytidine_deaminase-like"/>
</dbReference>
<evidence type="ECO:0000256" key="12">
    <source>
        <dbReference type="ARBA" id="ARBA00023268"/>
    </source>
</evidence>
<keyword evidence="12" id="KW-0511">Multifunctional enzyme</keyword>
<evidence type="ECO:0000256" key="1">
    <source>
        <dbReference type="ARBA" id="ARBA00002151"/>
    </source>
</evidence>
<keyword evidence="10 15" id="KW-0521">NADP</keyword>
<evidence type="ECO:0000256" key="3">
    <source>
        <dbReference type="ARBA" id="ARBA00004910"/>
    </source>
</evidence>
<dbReference type="PANTHER" id="PTHR38011:SF7">
    <property type="entry name" value="2,5-DIAMINO-6-RIBOSYLAMINO-4(3H)-PYRIMIDINONE 5'-PHOSPHATE REDUCTASE"/>
    <property type="match status" value="1"/>
</dbReference>
<comment type="catalytic activity">
    <reaction evidence="13 15">
        <text>5-amino-6-(5-phospho-D-ribitylamino)uracil + NADP(+) = 5-amino-6-(5-phospho-D-ribosylamino)uracil + NADPH + H(+)</text>
        <dbReference type="Rhea" id="RHEA:17845"/>
        <dbReference type="ChEBI" id="CHEBI:15378"/>
        <dbReference type="ChEBI" id="CHEBI:57783"/>
        <dbReference type="ChEBI" id="CHEBI:58349"/>
        <dbReference type="ChEBI" id="CHEBI:58421"/>
        <dbReference type="ChEBI" id="CHEBI:58453"/>
        <dbReference type="EC" id="1.1.1.193"/>
    </reaction>
</comment>
<evidence type="ECO:0000256" key="17">
    <source>
        <dbReference type="PIRSR" id="PIRSR006769-2"/>
    </source>
</evidence>
<dbReference type="GO" id="GO:0008835">
    <property type="term" value="F:diaminohydroxyphosphoribosylaminopyrimidine deaminase activity"/>
    <property type="evidence" value="ECO:0007669"/>
    <property type="project" value="UniProtKB-EC"/>
</dbReference>
<evidence type="ECO:0000313" key="21">
    <source>
        <dbReference type="EMBL" id="PPJ63727.1"/>
    </source>
</evidence>
<feature type="binding site" evidence="17">
    <location>
        <position position="196"/>
    </location>
    <ligand>
        <name>substrate</name>
    </ligand>
</feature>
<keyword evidence="7 15" id="KW-0479">Metal-binding</keyword>
<feature type="binding site" evidence="17">
    <location>
        <begin position="318"/>
        <end position="324"/>
    </location>
    <ligand>
        <name>NADP(+)</name>
        <dbReference type="ChEBI" id="CHEBI:58349"/>
    </ligand>
</feature>
<dbReference type="NCBIfam" id="TIGR00227">
    <property type="entry name" value="ribD_Cterm"/>
    <property type="match status" value="1"/>
</dbReference>
<feature type="binding site" evidence="17">
    <location>
        <position position="224"/>
    </location>
    <ligand>
        <name>NADP(+)</name>
        <dbReference type="ChEBI" id="CHEBI:58349"/>
    </ligand>
</feature>
<evidence type="ECO:0000313" key="22">
    <source>
        <dbReference type="Proteomes" id="UP000239589"/>
    </source>
</evidence>
<keyword evidence="9 15" id="KW-0862">Zinc</keyword>
<evidence type="ECO:0000256" key="19">
    <source>
        <dbReference type="SAM" id="MobiDB-lite"/>
    </source>
</evidence>
<feature type="active site" description="Proton donor" evidence="16">
    <location>
        <position position="80"/>
    </location>
</feature>
<dbReference type="RefSeq" id="WP_104387446.1">
    <property type="nucleotide sequence ID" value="NZ_PGEM01000055.1"/>
</dbReference>
<dbReference type="PROSITE" id="PS51747">
    <property type="entry name" value="CYT_DCMP_DEAMINASES_2"/>
    <property type="match status" value="1"/>
</dbReference>
<feature type="binding site" evidence="18">
    <location>
        <position position="103"/>
    </location>
    <ligand>
        <name>Zn(2+)</name>
        <dbReference type="ChEBI" id="CHEBI:29105"/>
        <note>catalytic</note>
    </ligand>
</feature>
<feature type="binding site" evidence="17">
    <location>
        <position position="316"/>
    </location>
    <ligand>
        <name>substrate</name>
    </ligand>
</feature>
<evidence type="ECO:0000256" key="8">
    <source>
        <dbReference type="ARBA" id="ARBA00022801"/>
    </source>
</evidence>
<evidence type="ECO:0000256" key="9">
    <source>
        <dbReference type="ARBA" id="ARBA00022833"/>
    </source>
</evidence>
<feature type="domain" description="CMP/dCMP-type deaminase" evidence="20">
    <location>
        <begin position="29"/>
        <end position="151"/>
    </location>
</feature>
<dbReference type="GO" id="GO:0050661">
    <property type="term" value="F:NADP binding"/>
    <property type="evidence" value="ECO:0007669"/>
    <property type="project" value="InterPro"/>
</dbReference>
<dbReference type="InterPro" id="IPR002125">
    <property type="entry name" value="CMP_dCMP_dom"/>
</dbReference>
<dbReference type="EC" id="3.5.4.26" evidence="15"/>
<dbReference type="Pfam" id="PF01872">
    <property type="entry name" value="RibD_C"/>
    <property type="match status" value="1"/>
</dbReference>
<evidence type="ECO:0000256" key="4">
    <source>
        <dbReference type="ARBA" id="ARBA00005259"/>
    </source>
</evidence>
<dbReference type="PIRSF" id="PIRSF006769">
    <property type="entry name" value="RibD"/>
    <property type="match status" value="1"/>
</dbReference>
<comment type="function">
    <text evidence="1 15">Converts 2,5-diamino-6-(ribosylamino)-4(3h)-pyrimidinone 5'-phosphate into 5-amino-6-(ribosylamino)-2,4(1h,3h)-pyrimidinedione 5'-phosphate.</text>
</comment>
<dbReference type="NCBIfam" id="TIGR00326">
    <property type="entry name" value="eubact_ribD"/>
    <property type="match status" value="1"/>
</dbReference>
<feature type="binding site" evidence="17">
    <location>
        <position position="232"/>
    </location>
    <ligand>
        <name>substrate</name>
    </ligand>
</feature>
<name>A0A2S6CVK6_9CYAN</name>
<dbReference type="PROSITE" id="PS00903">
    <property type="entry name" value="CYT_DCMP_DEAMINASES_1"/>
    <property type="match status" value="1"/>
</dbReference>
<evidence type="ECO:0000256" key="16">
    <source>
        <dbReference type="PIRSR" id="PIRSR006769-1"/>
    </source>
</evidence>
<evidence type="ECO:0000256" key="2">
    <source>
        <dbReference type="ARBA" id="ARBA00004882"/>
    </source>
</evidence>
<dbReference type="Gene3D" id="3.40.430.10">
    <property type="entry name" value="Dihydrofolate Reductase, subunit A"/>
    <property type="match status" value="1"/>
</dbReference>
<dbReference type="InterPro" id="IPR024072">
    <property type="entry name" value="DHFR-like_dom_sf"/>
</dbReference>
<evidence type="ECO:0000256" key="10">
    <source>
        <dbReference type="ARBA" id="ARBA00022857"/>
    </source>
</evidence>
<evidence type="ECO:0000256" key="13">
    <source>
        <dbReference type="ARBA" id="ARBA00049861"/>
    </source>
</evidence>
<evidence type="ECO:0000256" key="6">
    <source>
        <dbReference type="ARBA" id="ARBA00022619"/>
    </source>
</evidence>
<dbReference type="PANTHER" id="PTHR38011">
    <property type="entry name" value="DIHYDROFOLATE REDUCTASE FAMILY PROTEIN (AFU_ORTHOLOGUE AFUA_8G06820)"/>
    <property type="match status" value="1"/>
</dbReference>
<keyword evidence="6 15" id="KW-0686">Riboflavin biosynthesis</keyword>
<dbReference type="SUPFAM" id="SSF53597">
    <property type="entry name" value="Dihydrofolate reductase-like"/>
    <property type="match status" value="1"/>
</dbReference>
<dbReference type="GO" id="GO:0008703">
    <property type="term" value="F:5-amino-6-(5-phosphoribosylamino)uracil reductase activity"/>
    <property type="evidence" value="ECO:0007669"/>
    <property type="project" value="UniProtKB-EC"/>
</dbReference>
<dbReference type="CDD" id="cd01284">
    <property type="entry name" value="Riboflavin_deaminase-reductase"/>
    <property type="match status" value="1"/>
</dbReference>
<dbReference type="EC" id="1.1.1.193" evidence="15"/>
<keyword evidence="8 15" id="KW-0378">Hydrolase</keyword>
<dbReference type="Proteomes" id="UP000239589">
    <property type="component" value="Unassembled WGS sequence"/>
</dbReference>
<evidence type="ECO:0000256" key="14">
    <source>
        <dbReference type="ARBA" id="ARBA00049886"/>
    </source>
</evidence>
<comment type="caution">
    <text evidence="21">The sequence shown here is derived from an EMBL/GenBank/DDBJ whole genome shotgun (WGS) entry which is preliminary data.</text>
</comment>
<comment type="similarity">
    <text evidence="5 15">In the C-terminal section; belongs to the HTP reductase family.</text>
</comment>
<feature type="binding site" evidence="17">
    <location>
        <position position="198"/>
    </location>
    <ligand>
        <name>NADP(+)</name>
        <dbReference type="ChEBI" id="CHEBI:58349"/>
    </ligand>
</feature>
<dbReference type="EMBL" id="PGEM01000055">
    <property type="protein sequence ID" value="PPJ63727.1"/>
    <property type="molecule type" value="Genomic_DNA"/>
</dbReference>
<dbReference type="InterPro" id="IPR011549">
    <property type="entry name" value="RibD_C"/>
</dbReference>
<feature type="binding site" evidence="18">
    <location>
        <position position="78"/>
    </location>
    <ligand>
        <name>Zn(2+)</name>
        <dbReference type="ChEBI" id="CHEBI:29105"/>
        <note>catalytic</note>
    </ligand>
</feature>
<dbReference type="Gene3D" id="3.40.140.10">
    <property type="entry name" value="Cytidine Deaminase, domain 2"/>
    <property type="match status" value="1"/>
</dbReference>
<dbReference type="UniPathway" id="UPA00275">
    <property type="reaction ID" value="UER00401"/>
</dbReference>
<dbReference type="OrthoDB" id="9800865at2"/>
<evidence type="ECO:0000256" key="11">
    <source>
        <dbReference type="ARBA" id="ARBA00023002"/>
    </source>
</evidence>
<evidence type="ECO:0000256" key="5">
    <source>
        <dbReference type="ARBA" id="ARBA00007417"/>
    </source>
</evidence>
<dbReference type="InterPro" id="IPR004794">
    <property type="entry name" value="Eubact_RibD"/>
</dbReference>
<dbReference type="GO" id="GO:0008270">
    <property type="term" value="F:zinc ion binding"/>
    <property type="evidence" value="ECO:0007669"/>
    <property type="project" value="InterPro"/>
</dbReference>
<evidence type="ECO:0000256" key="7">
    <source>
        <dbReference type="ARBA" id="ARBA00022723"/>
    </source>
</evidence>
<dbReference type="InterPro" id="IPR016192">
    <property type="entry name" value="APOBEC/CMP_deaminase_Zn-bd"/>
</dbReference>
<feature type="region of interest" description="Disordered" evidence="19">
    <location>
        <begin position="1"/>
        <end position="21"/>
    </location>
</feature>
<dbReference type="Pfam" id="PF00383">
    <property type="entry name" value="dCMP_cyt_deam_1"/>
    <property type="match status" value="1"/>
</dbReference>
<dbReference type="AlphaFoldDB" id="A0A2S6CVK6"/>
<keyword evidence="11 15" id="KW-0560">Oxidoreductase</keyword>
<gene>
    <name evidence="21" type="primary">ribD</name>
    <name evidence="21" type="ORF">CUN59_08535</name>
</gene>
<feature type="binding site" evidence="17">
    <location>
        <position position="182"/>
    </location>
    <ligand>
        <name>NADP(+)</name>
        <dbReference type="ChEBI" id="CHEBI:58349"/>
    </ligand>
</feature>
<feature type="binding site" evidence="17">
    <location>
        <position position="228"/>
    </location>
    <ligand>
        <name>NADP(+)</name>
        <dbReference type="ChEBI" id="CHEBI:58349"/>
    </ligand>
</feature>
<reference evidence="21 22" key="1">
    <citation type="submission" date="2018-02" db="EMBL/GenBank/DDBJ databases">
        <title>Discovery of a pederin family compound in a non-symbiotic bloom-forming cyanobacterium.</title>
        <authorList>
            <person name="Kust A."/>
            <person name="Mares J."/>
            <person name="Jokela J."/>
            <person name="Urajova P."/>
            <person name="Hajek J."/>
            <person name="Saurav K."/>
            <person name="Voracova K."/>
            <person name="Fewer D.P."/>
            <person name="Haapaniemi E."/>
            <person name="Permi P."/>
            <person name="Rehakova K."/>
            <person name="Sivonen K."/>
            <person name="Hrouzek P."/>
        </authorList>
    </citation>
    <scope>NUCLEOTIDE SEQUENCE [LARGE SCALE GENOMIC DNA]</scope>
    <source>
        <strain evidence="21 22">CHARLIE-1</strain>
    </source>
</reference>
<comment type="pathway">
    <text evidence="3 15">Cofactor biosynthesis; riboflavin biosynthesis; 5-amino-6-(D-ribitylamino)uracil from GTP: step 3/4.</text>
</comment>
<keyword evidence="22" id="KW-1185">Reference proteome</keyword>
<organism evidence="21 22">
    <name type="scientific">Cuspidothrix issatschenkoi CHARLIE-1</name>
    <dbReference type="NCBI Taxonomy" id="2052836"/>
    <lineage>
        <taxon>Bacteria</taxon>
        <taxon>Bacillati</taxon>
        <taxon>Cyanobacteriota</taxon>
        <taxon>Cyanophyceae</taxon>
        <taxon>Nostocales</taxon>
        <taxon>Aphanizomenonaceae</taxon>
        <taxon>Cuspidothrix</taxon>
    </lineage>
</organism>
<dbReference type="GO" id="GO:0009231">
    <property type="term" value="P:riboflavin biosynthetic process"/>
    <property type="evidence" value="ECO:0007669"/>
    <property type="project" value="UniProtKB-UniPathway"/>
</dbReference>
<dbReference type="InterPro" id="IPR050765">
    <property type="entry name" value="Riboflavin_Biosynth_HTPR"/>
</dbReference>
<evidence type="ECO:0000256" key="18">
    <source>
        <dbReference type="PIRSR" id="PIRSR006769-3"/>
    </source>
</evidence>
<feature type="binding site" evidence="17">
    <location>
        <position position="212"/>
    </location>
    <ligand>
        <name>substrate</name>
    </ligand>
</feature>
<dbReference type="InterPro" id="IPR002734">
    <property type="entry name" value="RibDG_C"/>
</dbReference>
<comment type="similarity">
    <text evidence="4 15">In the N-terminal section; belongs to the cytidine and deoxycytidylate deaminase family.</text>
</comment>
<feature type="compositionally biased region" description="Polar residues" evidence="19">
    <location>
        <begin position="1"/>
        <end position="16"/>
    </location>
</feature>
<dbReference type="FunFam" id="3.40.140.10:FF:000025">
    <property type="entry name" value="Riboflavin biosynthesis protein RibD"/>
    <property type="match status" value="1"/>
</dbReference>
<protein>
    <recommendedName>
        <fullName evidence="15">Riboflavin biosynthesis protein RibD</fullName>
    </recommendedName>
    <domain>
        <recommendedName>
            <fullName evidence="15">Diaminohydroxyphosphoribosylaminopyrimidine deaminase</fullName>
            <shortName evidence="15">DRAP deaminase</shortName>
            <ecNumber evidence="15">3.5.4.26</ecNumber>
        </recommendedName>
        <alternativeName>
            <fullName evidence="15">Riboflavin-specific deaminase</fullName>
        </alternativeName>
    </domain>
    <domain>
        <recommendedName>
            <fullName evidence="15">5-amino-6-(5-phosphoribosylamino)uracil reductase</fullName>
            <ecNumber evidence="15">1.1.1.193</ecNumber>
        </recommendedName>
        <alternativeName>
            <fullName evidence="15">HTP reductase</fullName>
        </alternativeName>
    </domain>
</protein>
<comment type="pathway">
    <text evidence="2 15">Cofactor biosynthesis; riboflavin biosynthesis; 5-amino-6-(D-ribitylamino)uracil from GTP: step 2/4.</text>
</comment>
<accession>A0A2S6CVK6</accession>
<feature type="binding site" evidence="18">
    <location>
        <position position="112"/>
    </location>
    <ligand>
        <name>Zn(2+)</name>
        <dbReference type="ChEBI" id="CHEBI:29105"/>
        <note>catalytic</note>
    </ligand>
</feature>
<dbReference type="SUPFAM" id="SSF53927">
    <property type="entry name" value="Cytidine deaminase-like"/>
    <property type="match status" value="1"/>
</dbReference>
<comment type="catalytic activity">
    <reaction evidence="14 15">
        <text>2,5-diamino-6-hydroxy-4-(5-phosphoribosylamino)-pyrimidine + H2O + H(+) = 5-amino-6-(5-phospho-D-ribosylamino)uracil + NH4(+)</text>
        <dbReference type="Rhea" id="RHEA:21868"/>
        <dbReference type="ChEBI" id="CHEBI:15377"/>
        <dbReference type="ChEBI" id="CHEBI:15378"/>
        <dbReference type="ChEBI" id="CHEBI:28938"/>
        <dbReference type="ChEBI" id="CHEBI:58453"/>
        <dbReference type="ChEBI" id="CHEBI:58614"/>
        <dbReference type="EC" id="3.5.4.26"/>
    </reaction>
</comment>
<evidence type="ECO:0000256" key="15">
    <source>
        <dbReference type="PIRNR" id="PIRNR006769"/>
    </source>
</evidence>